<gene>
    <name evidence="2" type="ORF">KIN20_033332</name>
</gene>
<dbReference type="Proteomes" id="UP001196413">
    <property type="component" value="Unassembled WGS sequence"/>
</dbReference>
<sequence length="196" mass="22545">MRRDDCTNMSSINGDVYAQRARSNRNNGGYPGDFRNNRGYPNESGSQFSNRPEPYVNTFRVDSNYTSAVFRASASRVQADRADIVRQFFGNSSSFDVLMNNDSSSYHSVNGQNGSLRESTLRSDDRASLQIIREYTYLNRNPNTDGYRSLEQVLHLLKVRSANYWIPRIQSHLPEVEIVTFRDKHLLLWRGNDDSD</sequence>
<comment type="caution">
    <text evidence="2">The sequence shown here is derived from an EMBL/GenBank/DDBJ whole genome shotgun (WGS) entry which is preliminary data.</text>
</comment>
<dbReference type="AlphaFoldDB" id="A0AAD5R8E2"/>
<feature type="region of interest" description="Disordered" evidence="1">
    <location>
        <begin position="21"/>
        <end position="53"/>
    </location>
</feature>
<name>A0AAD5R8E2_PARTN</name>
<organism evidence="2 3">
    <name type="scientific">Parelaphostrongylus tenuis</name>
    <name type="common">Meningeal worm</name>
    <dbReference type="NCBI Taxonomy" id="148309"/>
    <lineage>
        <taxon>Eukaryota</taxon>
        <taxon>Metazoa</taxon>
        <taxon>Ecdysozoa</taxon>
        <taxon>Nematoda</taxon>
        <taxon>Chromadorea</taxon>
        <taxon>Rhabditida</taxon>
        <taxon>Rhabditina</taxon>
        <taxon>Rhabditomorpha</taxon>
        <taxon>Strongyloidea</taxon>
        <taxon>Metastrongylidae</taxon>
        <taxon>Parelaphostrongylus</taxon>
    </lineage>
</organism>
<proteinExistence type="predicted"/>
<keyword evidence="3" id="KW-1185">Reference proteome</keyword>
<reference evidence="2" key="1">
    <citation type="submission" date="2021-06" db="EMBL/GenBank/DDBJ databases">
        <title>Parelaphostrongylus tenuis whole genome reference sequence.</title>
        <authorList>
            <person name="Garwood T.J."/>
            <person name="Larsen P.A."/>
            <person name="Fountain-Jones N.M."/>
            <person name="Garbe J.R."/>
            <person name="Macchietto M.G."/>
            <person name="Kania S.A."/>
            <person name="Gerhold R.W."/>
            <person name="Richards J.E."/>
            <person name="Wolf T.M."/>
        </authorList>
    </citation>
    <scope>NUCLEOTIDE SEQUENCE</scope>
    <source>
        <strain evidence="2">MNPRO001-30</strain>
        <tissue evidence="2">Meninges</tissue>
    </source>
</reference>
<evidence type="ECO:0000313" key="2">
    <source>
        <dbReference type="EMBL" id="KAJ1371386.1"/>
    </source>
</evidence>
<accession>A0AAD5R8E2</accession>
<evidence type="ECO:0000256" key="1">
    <source>
        <dbReference type="SAM" id="MobiDB-lite"/>
    </source>
</evidence>
<protein>
    <submittedName>
        <fullName evidence="2">Uncharacterized protein</fullName>
    </submittedName>
</protein>
<evidence type="ECO:0000313" key="3">
    <source>
        <dbReference type="Proteomes" id="UP001196413"/>
    </source>
</evidence>
<dbReference type="EMBL" id="JAHQIW010006969">
    <property type="protein sequence ID" value="KAJ1371386.1"/>
    <property type="molecule type" value="Genomic_DNA"/>
</dbReference>